<dbReference type="Proteomes" id="UP000319783">
    <property type="component" value="Unassembled WGS sequence"/>
</dbReference>
<name>A0A533Q5Z0_9BACT</name>
<comment type="caution">
    <text evidence="1">The sequence shown here is derived from an EMBL/GenBank/DDBJ whole genome shotgun (WGS) entry which is preliminary data.</text>
</comment>
<gene>
    <name evidence="1" type="ORF">JETT_3767</name>
</gene>
<dbReference type="EMBL" id="SULG01000154">
    <property type="protein sequence ID" value="TLD39972.1"/>
    <property type="molecule type" value="Genomic_DNA"/>
</dbReference>
<reference evidence="1 2" key="1">
    <citation type="submission" date="2019-04" db="EMBL/GenBank/DDBJ databases">
        <title>Genome of a novel bacterium Candidatus Jettenia ecosi reconstructed from metagenome of an anammox bioreactor.</title>
        <authorList>
            <person name="Mardanov A.V."/>
            <person name="Beletsky A.V."/>
            <person name="Ravin N.V."/>
            <person name="Botchkova E.A."/>
            <person name="Litti Y.V."/>
            <person name="Nozhevnikova A.N."/>
        </authorList>
    </citation>
    <scope>NUCLEOTIDE SEQUENCE [LARGE SCALE GENOMIC DNA]</scope>
    <source>
        <strain evidence="1">J2</strain>
    </source>
</reference>
<organism evidence="1 2">
    <name type="scientific">Candidatus Jettenia ecosi</name>
    <dbReference type="NCBI Taxonomy" id="2494326"/>
    <lineage>
        <taxon>Bacteria</taxon>
        <taxon>Pseudomonadati</taxon>
        <taxon>Planctomycetota</taxon>
        <taxon>Candidatus Brocadiia</taxon>
        <taxon>Candidatus Brocadiales</taxon>
        <taxon>Candidatus Brocadiaceae</taxon>
        <taxon>Candidatus Jettenia</taxon>
    </lineage>
</organism>
<evidence type="ECO:0000313" key="2">
    <source>
        <dbReference type="Proteomes" id="UP000319783"/>
    </source>
</evidence>
<accession>A0A533Q5Z0</accession>
<evidence type="ECO:0000313" key="1">
    <source>
        <dbReference type="EMBL" id="TLD39972.1"/>
    </source>
</evidence>
<dbReference type="AlphaFoldDB" id="A0A533Q5Z0"/>
<proteinExistence type="predicted"/>
<protein>
    <submittedName>
        <fullName evidence="1">Uncharacterized protein</fullName>
    </submittedName>
</protein>
<sequence length="73" mass="8441">MNFIKTTPIQSVFFFYILPNNDWDEQKEDQRTEGFLKWLECEIGVEIGNLASKRQPPHPFLGKIFKVLPGEGG</sequence>